<keyword evidence="4 12" id="KW-0812">Transmembrane</keyword>
<dbReference type="Pfam" id="PF22314">
    <property type="entry name" value="NPC1_MLD"/>
    <property type="match status" value="1"/>
</dbReference>
<keyword evidence="10" id="KW-0325">Glycoprotein</keyword>
<feature type="domain" description="SSD" evidence="13">
    <location>
        <begin position="618"/>
        <end position="783"/>
    </location>
</feature>
<evidence type="ECO:0000256" key="11">
    <source>
        <dbReference type="ARBA" id="ARBA00034049"/>
    </source>
</evidence>
<feature type="transmembrane region" description="Helical" evidence="12">
    <location>
        <begin position="652"/>
        <end position="678"/>
    </location>
</feature>
<dbReference type="InterPro" id="IPR053956">
    <property type="entry name" value="NPC1_MLD"/>
</dbReference>
<evidence type="ECO:0000256" key="7">
    <source>
        <dbReference type="ARBA" id="ARBA00023098"/>
    </source>
</evidence>
<dbReference type="EMBL" id="KV924762">
    <property type="protein sequence ID" value="PIO39528.1"/>
    <property type="molecule type" value="Genomic_DNA"/>
</dbReference>
<comment type="catalytic activity">
    <reaction evidence="11">
        <text>cholesterol(in) = cholesterol(out)</text>
        <dbReference type="Rhea" id="RHEA:39747"/>
        <dbReference type="ChEBI" id="CHEBI:16113"/>
    </reaction>
</comment>
<evidence type="ECO:0000256" key="10">
    <source>
        <dbReference type="ARBA" id="ARBA00023180"/>
    </source>
</evidence>
<keyword evidence="6 12" id="KW-1133">Transmembrane helix</keyword>
<evidence type="ECO:0000256" key="8">
    <source>
        <dbReference type="ARBA" id="ARBA00023136"/>
    </source>
</evidence>
<dbReference type="GO" id="GO:0015485">
    <property type="term" value="F:cholesterol binding"/>
    <property type="evidence" value="ECO:0007669"/>
    <property type="project" value="TreeGrafter"/>
</dbReference>
<keyword evidence="8 12" id="KW-0472">Membrane</keyword>
<dbReference type="Pfam" id="PF12349">
    <property type="entry name" value="Sterol-sensing"/>
    <property type="match status" value="1"/>
</dbReference>
<dbReference type="PANTHER" id="PTHR45727:SF3">
    <property type="entry name" value="NPC1-LIKE INTRACELLULAR CHOLESTEROL TRANSPORTER 1"/>
    <property type="match status" value="1"/>
</dbReference>
<keyword evidence="3" id="KW-0813">Transport</keyword>
<evidence type="ECO:0000256" key="4">
    <source>
        <dbReference type="ARBA" id="ARBA00022692"/>
    </source>
</evidence>
<keyword evidence="9" id="KW-1015">Disulfide bond</keyword>
<dbReference type="Gene3D" id="1.20.1640.10">
    <property type="entry name" value="Multidrug efflux transporter AcrB transmembrane domain"/>
    <property type="match status" value="1"/>
</dbReference>
<dbReference type="GO" id="GO:0006629">
    <property type="term" value="P:lipid metabolic process"/>
    <property type="evidence" value="ECO:0007669"/>
    <property type="project" value="UniProtKB-KW"/>
</dbReference>
<evidence type="ECO:0000313" key="14">
    <source>
        <dbReference type="EMBL" id="PIO39528.1"/>
    </source>
</evidence>
<feature type="transmembrane region" description="Helical" evidence="12">
    <location>
        <begin position="340"/>
        <end position="359"/>
    </location>
</feature>
<dbReference type="Proteomes" id="UP000228934">
    <property type="component" value="Unassembled WGS sequence"/>
</dbReference>
<dbReference type="AlphaFoldDB" id="A0A2G9SHB3"/>
<protein>
    <recommendedName>
        <fullName evidence="13">SSD domain-containing protein</fullName>
    </recommendedName>
</protein>
<evidence type="ECO:0000259" key="13">
    <source>
        <dbReference type="PROSITE" id="PS50156"/>
    </source>
</evidence>
<dbReference type="FunFam" id="1.20.1640.10:FF:000008">
    <property type="entry name" value="NPC intracellular cholesterol transporter 1"/>
    <property type="match status" value="1"/>
</dbReference>
<evidence type="ECO:0000256" key="1">
    <source>
        <dbReference type="ARBA" id="ARBA00004127"/>
    </source>
</evidence>
<dbReference type="GO" id="GO:0042632">
    <property type="term" value="P:cholesterol homeostasis"/>
    <property type="evidence" value="ECO:0007669"/>
    <property type="project" value="TreeGrafter"/>
</dbReference>
<dbReference type="Pfam" id="PF16414">
    <property type="entry name" value="NPC1_N"/>
    <property type="match status" value="1"/>
</dbReference>
<dbReference type="SUPFAM" id="SSF82866">
    <property type="entry name" value="Multidrug efflux transporter AcrB transmembrane domain"/>
    <property type="match status" value="1"/>
</dbReference>
<evidence type="ECO:0000256" key="3">
    <source>
        <dbReference type="ARBA" id="ARBA00022448"/>
    </source>
</evidence>
<dbReference type="InterPro" id="IPR032190">
    <property type="entry name" value="NPC1_N"/>
</dbReference>
<dbReference type="InterPro" id="IPR053958">
    <property type="entry name" value="HMGCR/SNAP/NPC1-like_SSD"/>
</dbReference>
<proteinExistence type="inferred from homology"/>
<evidence type="ECO:0000256" key="6">
    <source>
        <dbReference type="ARBA" id="ARBA00022989"/>
    </source>
</evidence>
<evidence type="ECO:0000256" key="12">
    <source>
        <dbReference type="SAM" id="Phobius"/>
    </source>
</evidence>
<organism evidence="14 15">
    <name type="scientific">Aquarana catesbeiana</name>
    <name type="common">American bullfrog</name>
    <name type="synonym">Rana catesbeiana</name>
    <dbReference type="NCBI Taxonomy" id="8400"/>
    <lineage>
        <taxon>Eukaryota</taxon>
        <taxon>Metazoa</taxon>
        <taxon>Chordata</taxon>
        <taxon>Craniata</taxon>
        <taxon>Vertebrata</taxon>
        <taxon>Euteleostomi</taxon>
        <taxon>Amphibia</taxon>
        <taxon>Batrachia</taxon>
        <taxon>Anura</taxon>
        <taxon>Neobatrachia</taxon>
        <taxon>Ranoidea</taxon>
        <taxon>Ranidae</taxon>
        <taxon>Aquarana</taxon>
    </lineage>
</organism>
<dbReference type="GO" id="GO:0012505">
    <property type="term" value="C:endomembrane system"/>
    <property type="evidence" value="ECO:0007669"/>
    <property type="project" value="UniProtKB-SubCell"/>
</dbReference>
<feature type="non-terminal residue" evidence="14">
    <location>
        <position position="1"/>
    </location>
</feature>
<feature type="non-terminal residue" evidence="14">
    <location>
        <position position="852"/>
    </location>
</feature>
<sequence>VVGYTTIKQEGYCTLYDECGLNPEVTNSLIPAIIPCLSNTRARKLNGTHLLLLKDICPMLYSGEDNTYACCSAKQLQSVQKSFALSKVILSRCPSCAENFANIYCQNICSPNQSLFINVTRVNDTIVDGKPEKGVLAYQCYFKQSFAEQSFDSCKNVRLPSTGGYAIAAMCGKYGAEFCSAQRWLDFQGDISNGLAPLAIDFRLIGNDTEVGGGVEVHESRVWSCSEGPGNDDACTCQDCKEACPKIPEPEPLPDPFKIGSIDGYLIISSVICGTLILFFIMFLIMNCSINRCGKKKRKEIPQIKYADLNCSEKVSLKTNHSMEKTFQWWGTIIASYPKTVICVSLVLVVVLSAGMALIKLTTDPVELWSAPNSRARQEKDFHDKHFAPFFRTNQIIITVNDRSSYSYDSLFFGTLNFSRILSPDILLEMLDLQTKLQNIAVWSEKHQKNVTLKDVCFAPLNPSNPSETDCCVNSLMQYFQNNKTRFNLEVMQTLSGETKKVGWRDHFMYCVNSPLSFKDVTDLELSCMADYGAPVFPFLAVGGYDDNQYSVSQGLILTISLNNYARSDPRFDYVMLWEKEFLNVLKEYQQDPKSNLILAYMAERSLEDEISRTTTEDIPIFAISYLVIFIYIALALGEYSSFRRVLVDSKVTLGLGGILVVLGAVFSSMGFFCYLGVPSSLIIVEVVPFLVLAVGADNIFIFVLELQRDERKEGERREEQIGRVLGNVAPSMLLCSLSESLCFFLGALTQMPAVRTFALNAALAILFDFLLQISMFVALVSMDMKRQEDSYMVDYFKALNEYFEVGVPTYFVTTSGYNFSSVAGMNGICSSSGCDNNSMTQKIQYATDYST</sequence>
<comment type="subcellular location">
    <subcellularLocation>
        <location evidence="1">Endomembrane system</location>
        <topology evidence="1">Multi-pass membrane protein</topology>
    </subcellularLocation>
</comment>
<gene>
    <name evidence="14" type="ORF">AB205_0209500</name>
</gene>
<evidence type="ECO:0000256" key="9">
    <source>
        <dbReference type="ARBA" id="ARBA00023157"/>
    </source>
</evidence>
<dbReference type="OrthoDB" id="6510177at2759"/>
<feature type="transmembrane region" description="Helical" evidence="12">
    <location>
        <begin position="762"/>
        <end position="783"/>
    </location>
</feature>
<keyword evidence="7" id="KW-0443">Lipid metabolism</keyword>
<dbReference type="GO" id="GO:0005886">
    <property type="term" value="C:plasma membrane"/>
    <property type="evidence" value="ECO:0007669"/>
    <property type="project" value="TreeGrafter"/>
</dbReference>
<dbReference type="GO" id="GO:0030299">
    <property type="term" value="P:intestinal cholesterol absorption"/>
    <property type="evidence" value="ECO:0007669"/>
    <property type="project" value="TreeGrafter"/>
</dbReference>
<dbReference type="GO" id="GO:0030301">
    <property type="term" value="P:cholesterol transport"/>
    <property type="evidence" value="ECO:0007669"/>
    <property type="project" value="UniProtKB-ARBA"/>
</dbReference>
<dbReference type="PANTHER" id="PTHR45727">
    <property type="entry name" value="NPC INTRACELLULAR CHOLESTEROL TRANSPORTER 1"/>
    <property type="match status" value="1"/>
</dbReference>
<name>A0A2G9SHB3_AQUCT</name>
<comment type="similarity">
    <text evidence="2">Belongs to the patched family.</text>
</comment>
<evidence type="ECO:0000256" key="2">
    <source>
        <dbReference type="ARBA" id="ARBA00005585"/>
    </source>
</evidence>
<feature type="transmembrane region" description="Helical" evidence="12">
    <location>
        <begin position="265"/>
        <end position="290"/>
    </location>
</feature>
<keyword evidence="15" id="KW-1185">Reference proteome</keyword>
<reference evidence="15" key="1">
    <citation type="journal article" date="2017" name="Nat. Commun.">
        <title>The North American bullfrog draft genome provides insight into hormonal regulation of long noncoding RNA.</title>
        <authorList>
            <person name="Hammond S.A."/>
            <person name="Warren R.L."/>
            <person name="Vandervalk B.P."/>
            <person name="Kucuk E."/>
            <person name="Khan H."/>
            <person name="Gibb E.A."/>
            <person name="Pandoh P."/>
            <person name="Kirk H."/>
            <person name="Zhao Y."/>
            <person name="Jones M."/>
            <person name="Mungall A.J."/>
            <person name="Coope R."/>
            <person name="Pleasance S."/>
            <person name="Moore R.A."/>
            <person name="Holt R.A."/>
            <person name="Round J.M."/>
            <person name="Ohora S."/>
            <person name="Walle B.V."/>
            <person name="Veldhoen N."/>
            <person name="Helbing C.C."/>
            <person name="Birol I."/>
        </authorList>
    </citation>
    <scope>NUCLEOTIDE SEQUENCE [LARGE SCALE GENOMIC DNA]</scope>
</reference>
<evidence type="ECO:0000256" key="5">
    <source>
        <dbReference type="ARBA" id="ARBA00022729"/>
    </source>
</evidence>
<feature type="transmembrane region" description="Helical" evidence="12">
    <location>
        <begin position="684"/>
        <end position="705"/>
    </location>
</feature>
<dbReference type="InterPro" id="IPR000731">
    <property type="entry name" value="SSD"/>
</dbReference>
<evidence type="ECO:0000313" key="15">
    <source>
        <dbReference type="Proteomes" id="UP000228934"/>
    </source>
</evidence>
<feature type="transmembrane region" description="Helical" evidence="12">
    <location>
        <begin position="725"/>
        <end position="750"/>
    </location>
</feature>
<dbReference type="PROSITE" id="PS50156">
    <property type="entry name" value="SSD"/>
    <property type="match status" value="1"/>
</dbReference>
<accession>A0A2G9SHB3</accession>
<feature type="transmembrane region" description="Helical" evidence="12">
    <location>
        <begin position="619"/>
        <end position="640"/>
    </location>
</feature>
<keyword evidence="5" id="KW-0732">Signal</keyword>